<evidence type="ECO:0000313" key="1">
    <source>
        <dbReference type="EMBL" id="CAG8720633.1"/>
    </source>
</evidence>
<feature type="non-terminal residue" evidence="1">
    <location>
        <position position="70"/>
    </location>
</feature>
<dbReference type="EMBL" id="CAJVPM010047348">
    <property type="protein sequence ID" value="CAG8720633.1"/>
    <property type="molecule type" value="Genomic_DNA"/>
</dbReference>
<evidence type="ECO:0000313" key="2">
    <source>
        <dbReference type="Proteomes" id="UP000789860"/>
    </source>
</evidence>
<sequence>DNASIISLEGKMFPVDIHYLKTPCSDYVETSIQTVFDIHVQQPPGDILVFLTGRDEIDFTVGEILQRATT</sequence>
<proteinExistence type="predicted"/>
<dbReference type="Proteomes" id="UP000789860">
    <property type="component" value="Unassembled WGS sequence"/>
</dbReference>
<feature type="non-terminal residue" evidence="1">
    <location>
        <position position="1"/>
    </location>
</feature>
<reference evidence="1" key="1">
    <citation type="submission" date="2021-06" db="EMBL/GenBank/DDBJ databases">
        <authorList>
            <person name="Kallberg Y."/>
            <person name="Tangrot J."/>
            <person name="Rosling A."/>
        </authorList>
    </citation>
    <scope>NUCLEOTIDE SEQUENCE</scope>
    <source>
        <strain evidence="1">AU212A</strain>
    </source>
</reference>
<protein>
    <submittedName>
        <fullName evidence="1">5181_t:CDS:1</fullName>
    </submittedName>
</protein>
<name>A0ACA9PR31_9GLOM</name>
<organism evidence="1 2">
    <name type="scientific">Scutellospora calospora</name>
    <dbReference type="NCBI Taxonomy" id="85575"/>
    <lineage>
        <taxon>Eukaryota</taxon>
        <taxon>Fungi</taxon>
        <taxon>Fungi incertae sedis</taxon>
        <taxon>Mucoromycota</taxon>
        <taxon>Glomeromycotina</taxon>
        <taxon>Glomeromycetes</taxon>
        <taxon>Diversisporales</taxon>
        <taxon>Gigasporaceae</taxon>
        <taxon>Scutellospora</taxon>
    </lineage>
</organism>
<comment type="caution">
    <text evidence="1">The sequence shown here is derived from an EMBL/GenBank/DDBJ whole genome shotgun (WGS) entry which is preliminary data.</text>
</comment>
<keyword evidence="2" id="KW-1185">Reference proteome</keyword>
<accession>A0ACA9PR31</accession>
<gene>
    <name evidence="1" type="ORF">SCALOS_LOCUS11241</name>
</gene>